<gene>
    <name evidence="7" type="primary">AUGUSTUS-3.0.2_09280</name>
    <name evidence="7" type="ORF">TcasGA2_TC009280</name>
</gene>
<keyword evidence="8" id="KW-1185">Reference proteome</keyword>
<dbReference type="AlphaFoldDB" id="D6WS16"/>
<dbReference type="HOGENOM" id="CLU_018370_0_0_1"/>
<evidence type="ECO:0000256" key="5">
    <source>
        <dbReference type="SAM" id="MobiDB-lite"/>
    </source>
</evidence>
<feature type="domain" description="HMG box" evidence="6">
    <location>
        <begin position="221"/>
        <end position="286"/>
    </location>
</feature>
<dbReference type="EMBL" id="KQ971351">
    <property type="protein sequence ID" value="EFA06402.1"/>
    <property type="molecule type" value="Genomic_DNA"/>
</dbReference>
<dbReference type="OrthoDB" id="498543at2759"/>
<feature type="DNA-binding region" description="HMG box" evidence="4">
    <location>
        <begin position="221"/>
        <end position="286"/>
    </location>
</feature>
<dbReference type="InterPro" id="IPR036910">
    <property type="entry name" value="HMG_box_dom_sf"/>
</dbReference>
<feature type="region of interest" description="Disordered" evidence="5">
    <location>
        <begin position="390"/>
        <end position="426"/>
    </location>
</feature>
<dbReference type="GO" id="GO:0001164">
    <property type="term" value="F:RNA polymerase I core promoter sequence-specific DNA binding"/>
    <property type="evidence" value="ECO:0000318"/>
    <property type="project" value="GO_Central"/>
</dbReference>
<feature type="region of interest" description="Disordered" evidence="5">
    <location>
        <begin position="1"/>
        <end position="39"/>
    </location>
</feature>
<evidence type="ECO:0000256" key="2">
    <source>
        <dbReference type="ARBA" id="ARBA00023125"/>
    </source>
</evidence>
<dbReference type="CDD" id="cd21999">
    <property type="entry name" value="HMG-box_UBF1_rpt2"/>
    <property type="match status" value="1"/>
</dbReference>
<dbReference type="Pfam" id="PF00505">
    <property type="entry name" value="HMG_box"/>
    <property type="match status" value="1"/>
</dbReference>
<feature type="compositionally biased region" description="Low complexity" evidence="5">
    <location>
        <begin position="492"/>
        <end position="501"/>
    </location>
</feature>
<dbReference type="KEGG" id="tca:658441"/>
<evidence type="ECO:0000313" key="7">
    <source>
        <dbReference type="EMBL" id="EFA06402.1"/>
    </source>
</evidence>
<evidence type="ECO:0000256" key="3">
    <source>
        <dbReference type="ARBA" id="ARBA00023242"/>
    </source>
</evidence>
<evidence type="ECO:0000256" key="4">
    <source>
        <dbReference type="PROSITE-ProRule" id="PRU00267"/>
    </source>
</evidence>
<feature type="DNA-binding region" description="HMG box" evidence="4">
    <location>
        <begin position="317"/>
        <end position="383"/>
    </location>
</feature>
<dbReference type="GO" id="GO:0005634">
    <property type="term" value="C:nucleus"/>
    <property type="evidence" value="ECO:0000318"/>
    <property type="project" value="GO_Central"/>
</dbReference>
<dbReference type="GO" id="GO:0001181">
    <property type="term" value="F:RNA polymerase I general transcription initiation factor activity"/>
    <property type="evidence" value="ECO:0000318"/>
    <property type="project" value="GO_Central"/>
</dbReference>
<comment type="subcellular location">
    <subcellularLocation>
        <location evidence="1">Nucleus</location>
    </subcellularLocation>
</comment>
<dbReference type="PANTHER" id="PTHR46318:SF3">
    <property type="entry name" value="UPSTREAM BINDING TRANSCRIPTION FACTOR"/>
    <property type="match status" value="1"/>
</dbReference>
<keyword evidence="2 4" id="KW-0238">DNA-binding</keyword>
<dbReference type="Gene3D" id="1.10.30.10">
    <property type="entry name" value="High mobility group box domain"/>
    <property type="match status" value="3"/>
</dbReference>
<dbReference type="CDD" id="cd00084">
    <property type="entry name" value="HMG-box_SF"/>
    <property type="match status" value="1"/>
</dbReference>
<dbReference type="STRING" id="7070.D6WS16"/>
<feature type="compositionally biased region" description="Basic and acidic residues" evidence="5">
    <location>
        <begin position="412"/>
        <end position="423"/>
    </location>
</feature>
<dbReference type="Proteomes" id="UP000007266">
    <property type="component" value="Linkage group 7"/>
</dbReference>
<dbReference type="SUPFAM" id="SSF47095">
    <property type="entry name" value="HMG-box"/>
    <property type="match status" value="4"/>
</dbReference>
<dbReference type="InParanoid" id="D6WS16"/>
<proteinExistence type="predicted"/>
<dbReference type="InterPro" id="IPR051762">
    <property type="entry name" value="UBF1"/>
</dbReference>
<name>D6WS16_TRICA</name>
<dbReference type="GO" id="GO:0006360">
    <property type="term" value="P:transcription by RNA polymerase I"/>
    <property type="evidence" value="ECO:0000318"/>
    <property type="project" value="GO_Central"/>
</dbReference>
<evidence type="ECO:0000313" key="8">
    <source>
        <dbReference type="Proteomes" id="UP000007266"/>
    </source>
</evidence>
<feature type="compositionally biased region" description="Basic and acidic residues" evidence="5">
    <location>
        <begin position="390"/>
        <end position="401"/>
    </location>
</feature>
<dbReference type="PROSITE" id="PS50118">
    <property type="entry name" value="HMG_BOX_2"/>
    <property type="match status" value="3"/>
</dbReference>
<feature type="domain" description="HMG box" evidence="6">
    <location>
        <begin position="132"/>
        <end position="200"/>
    </location>
</feature>
<feature type="compositionally biased region" description="Acidic residues" evidence="5">
    <location>
        <begin position="502"/>
        <end position="512"/>
    </location>
</feature>
<dbReference type="PANTHER" id="PTHR46318">
    <property type="entry name" value="UPSTREAM BINDING TRANSCRIPTION FACTOR"/>
    <property type="match status" value="1"/>
</dbReference>
<feature type="compositionally biased region" description="Polar residues" evidence="5">
    <location>
        <begin position="22"/>
        <end position="39"/>
    </location>
</feature>
<dbReference type="SMART" id="SM00398">
    <property type="entry name" value="HMG"/>
    <property type="match status" value="3"/>
</dbReference>
<reference evidence="7 8" key="2">
    <citation type="journal article" date="2010" name="Nucleic Acids Res.">
        <title>BeetleBase in 2010: revisions to provide comprehensive genomic information for Tribolium castaneum.</title>
        <authorList>
            <person name="Kim H.S."/>
            <person name="Murphy T."/>
            <person name="Xia J."/>
            <person name="Caragea D."/>
            <person name="Park Y."/>
            <person name="Beeman R.W."/>
            <person name="Lorenzen M.D."/>
            <person name="Butcher S."/>
            <person name="Manak J.R."/>
            <person name="Brown S.J."/>
        </authorList>
    </citation>
    <scope>GENOME REANNOTATION</scope>
    <source>
        <strain evidence="7 8">Georgia GA2</strain>
    </source>
</reference>
<organism evidence="7 8">
    <name type="scientific">Tribolium castaneum</name>
    <name type="common">Red flour beetle</name>
    <dbReference type="NCBI Taxonomy" id="7070"/>
    <lineage>
        <taxon>Eukaryota</taxon>
        <taxon>Metazoa</taxon>
        <taxon>Ecdysozoa</taxon>
        <taxon>Arthropoda</taxon>
        <taxon>Hexapoda</taxon>
        <taxon>Insecta</taxon>
        <taxon>Pterygota</taxon>
        <taxon>Neoptera</taxon>
        <taxon>Endopterygota</taxon>
        <taxon>Coleoptera</taxon>
        <taxon>Polyphaga</taxon>
        <taxon>Cucujiformia</taxon>
        <taxon>Tenebrionidae</taxon>
        <taxon>Tenebrionidae incertae sedis</taxon>
        <taxon>Tribolium</taxon>
    </lineage>
</organism>
<dbReference type="GO" id="GO:0045943">
    <property type="term" value="P:positive regulation of transcription by RNA polymerase I"/>
    <property type="evidence" value="ECO:0000318"/>
    <property type="project" value="GO_Central"/>
</dbReference>
<dbReference type="OMA" id="YPSKERM"/>
<accession>D6WS16</accession>
<protein>
    <submittedName>
        <fullName evidence="7">Nucleolar transcription factor 1-like Protein</fullName>
    </submittedName>
</protein>
<dbReference type="InterPro" id="IPR009071">
    <property type="entry name" value="HMG_box_dom"/>
</dbReference>
<sequence length="512" mass="60798">MPKRKSSSSDDENRKKHKFTKSVLTDTTNITKNNNPNEEQITWPQDAVLQLISNIEENIPSDDNLSFHTRLEKLNWENIAFGDYSPKECQDKWASLCKQVRKYRLLGEIATDIRQWVTNPKVRPGAKHPDKPKQPKNSYMFFFEAKRSEVMAQNPDLHPVEVSRKLGELFKNLTMKEKEKYEQLAKIARQEYLEKLQVFYEAHPDLVPKKTPRRGKSYEGPEKPKTPFELFVKVESEKEESEVSRYVVIQKCRERWNEFSDKEKFFWINWAEEEYAKYLEDLKEYIKEHPDYEPGKLKPLLNKNEQKIKQRASGKPQRPPKGPYQLFLKMMMETDEIRKINSRDCVNYISDKWRACSEEEKAEYRTRVEQMWLEYDSKLEEYIATLPPEKRDQVREEESRNKKIKSPTVAPKIEDQPKERLEKPTMPPSNEYKFFLSVYKGKEKPETIWKAMTKKEKEVFATKLNELRRKYIADYELYLKSLSREELEKLGESLAASCDSSSESESDMEAED</sequence>
<feature type="DNA-binding region" description="HMG box" evidence="4">
    <location>
        <begin position="132"/>
        <end position="200"/>
    </location>
</feature>
<reference evidence="7 8" key="1">
    <citation type="journal article" date="2008" name="Nature">
        <title>The genome of the model beetle and pest Tribolium castaneum.</title>
        <authorList>
            <consortium name="Tribolium Genome Sequencing Consortium"/>
            <person name="Richards S."/>
            <person name="Gibbs R.A."/>
            <person name="Weinstock G.M."/>
            <person name="Brown S.J."/>
            <person name="Denell R."/>
            <person name="Beeman R.W."/>
            <person name="Gibbs R."/>
            <person name="Beeman R.W."/>
            <person name="Brown S.J."/>
            <person name="Bucher G."/>
            <person name="Friedrich M."/>
            <person name="Grimmelikhuijzen C.J."/>
            <person name="Klingler M."/>
            <person name="Lorenzen M."/>
            <person name="Richards S."/>
            <person name="Roth S."/>
            <person name="Schroder R."/>
            <person name="Tautz D."/>
            <person name="Zdobnov E.M."/>
            <person name="Muzny D."/>
            <person name="Gibbs R.A."/>
            <person name="Weinstock G.M."/>
            <person name="Attaway T."/>
            <person name="Bell S."/>
            <person name="Buhay C.J."/>
            <person name="Chandrabose M.N."/>
            <person name="Chavez D."/>
            <person name="Clerk-Blankenburg K.P."/>
            <person name="Cree A."/>
            <person name="Dao M."/>
            <person name="Davis C."/>
            <person name="Chacko J."/>
            <person name="Dinh H."/>
            <person name="Dugan-Rocha S."/>
            <person name="Fowler G."/>
            <person name="Garner T.T."/>
            <person name="Garnes J."/>
            <person name="Gnirke A."/>
            <person name="Hawes A."/>
            <person name="Hernandez J."/>
            <person name="Hines S."/>
            <person name="Holder M."/>
            <person name="Hume J."/>
            <person name="Jhangiani S.N."/>
            <person name="Joshi V."/>
            <person name="Khan Z.M."/>
            <person name="Jackson L."/>
            <person name="Kovar C."/>
            <person name="Kowis A."/>
            <person name="Lee S."/>
            <person name="Lewis L.R."/>
            <person name="Margolis J."/>
            <person name="Morgan M."/>
            <person name="Nazareth L.V."/>
            <person name="Nguyen N."/>
            <person name="Okwuonu G."/>
            <person name="Parker D."/>
            <person name="Richards S."/>
            <person name="Ruiz S.J."/>
            <person name="Santibanez J."/>
            <person name="Savard J."/>
            <person name="Scherer S.E."/>
            <person name="Schneider B."/>
            <person name="Sodergren E."/>
            <person name="Tautz D."/>
            <person name="Vattahil S."/>
            <person name="Villasana D."/>
            <person name="White C.S."/>
            <person name="Wright R."/>
            <person name="Park Y."/>
            <person name="Beeman R.W."/>
            <person name="Lord J."/>
            <person name="Oppert B."/>
            <person name="Lorenzen M."/>
            <person name="Brown S."/>
            <person name="Wang L."/>
            <person name="Savard J."/>
            <person name="Tautz D."/>
            <person name="Richards S."/>
            <person name="Weinstock G."/>
            <person name="Gibbs R.A."/>
            <person name="Liu Y."/>
            <person name="Worley K."/>
            <person name="Weinstock G."/>
            <person name="Elsik C.G."/>
            <person name="Reese J.T."/>
            <person name="Elhaik E."/>
            <person name="Landan G."/>
            <person name="Graur D."/>
            <person name="Arensburger P."/>
            <person name="Atkinson P."/>
            <person name="Beeman R.W."/>
            <person name="Beidler J."/>
            <person name="Brown S.J."/>
            <person name="Demuth J.P."/>
            <person name="Drury D.W."/>
            <person name="Du Y.Z."/>
            <person name="Fujiwara H."/>
            <person name="Lorenzen M."/>
            <person name="Maselli V."/>
            <person name="Osanai M."/>
            <person name="Park Y."/>
            <person name="Robertson H.M."/>
            <person name="Tu Z."/>
            <person name="Wang J.J."/>
            <person name="Wang S."/>
            <person name="Richards S."/>
            <person name="Song H."/>
            <person name="Zhang L."/>
            <person name="Sodergren E."/>
            <person name="Werner D."/>
            <person name="Stanke M."/>
            <person name="Morgenstern B."/>
            <person name="Solovyev V."/>
            <person name="Kosarev P."/>
            <person name="Brown G."/>
            <person name="Chen H.C."/>
            <person name="Ermolaeva O."/>
            <person name="Hlavina W."/>
            <person name="Kapustin Y."/>
            <person name="Kiryutin B."/>
            <person name="Kitts P."/>
            <person name="Maglott D."/>
            <person name="Pruitt K."/>
            <person name="Sapojnikov V."/>
            <person name="Souvorov A."/>
            <person name="Mackey A.J."/>
            <person name="Waterhouse R.M."/>
            <person name="Wyder S."/>
            <person name="Zdobnov E.M."/>
            <person name="Zdobnov E.M."/>
            <person name="Wyder S."/>
            <person name="Kriventseva E.V."/>
            <person name="Kadowaki T."/>
            <person name="Bork P."/>
            <person name="Aranda M."/>
            <person name="Bao R."/>
            <person name="Beermann A."/>
            <person name="Berns N."/>
            <person name="Bolognesi R."/>
            <person name="Bonneton F."/>
            <person name="Bopp D."/>
            <person name="Brown S.J."/>
            <person name="Bucher G."/>
            <person name="Butts T."/>
            <person name="Chaumot A."/>
            <person name="Denell R.E."/>
            <person name="Ferrier D.E."/>
            <person name="Friedrich M."/>
            <person name="Gordon C.M."/>
            <person name="Jindra M."/>
            <person name="Klingler M."/>
            <person name="Lan Q."/>
            <person name="Lattorff H.M."/>
            <person name="Laudet V."/>
            <person name="von Levetsow C."/>
            <person name="Liu Z."/>
            <person name="Lutz R."/>
            <person name="Lynch J.A."/>
            <person name="da Fonseca R.N."/>
            <person name="Posnien N."/>
            <person name="Reuter R."/>
            <person name="Roth S."/>
            <person name="Savard J."/>
            <person name="Schinko J.B."/>
            <person name="Schmitt C."/>
            <person name="Schoppmeier M."/>
            <person name="Schroder R."/>
            <person name="Shippy T.D."/>
            <person name="Simonnet F."/>
            <person name="Marques-Souza H."/>
            <person name="Tautz D."/>
            <person name="Tomoyasu Y."/>
            <person name="Trauner J."/>
            <person name="Van der Zee M."/>
            <person name="Vervoort M."/>
            <person name="Wittkopp N."/>
            <person name="Wimmer E.A."/>
            <person name="Yang X."/>
            <person name="Jones A.K."/>
            <person name="Sattelle D.B."/>
            <person name="Ebert P.R."/>
            <person name="Nelson D."/>
            <person name="Scott J.G."/>
            <person name="Beeman R.W."/>
            <person name="Muthukrishnan S."/>
            <person name="Kramer K.J."/>
            <person name="Arakane Y."/>
            <person name="Beeman R.W."/>
            <person name="Zhu Q."/>
            <person name="Hogenkamp D."/>
            <person name="Dixit R."/>
            <person name="Oppert B."/>
            <person name="Jiang H."/>
            <person name="Zou Z."/>
            <person name="Marshall J."/>
            <person name="Elpidina E."/>
            <person name="Vinokurov K."/>
            <person name="Oppert C."/>
            <person name="Zou Z."/>
            <person name="Evans J."/>
            <person name="Lu Z."/>
            <person name="Zhao P."/>
            <person name="Sumathipala N."/>
            <person name="Altincicek B."/>
            <person name="Vilcinskas A."/>
            <person name="Williams M."/>
            <person name="Hultmark D."/>
            <person name="Hetru C."/>
            <person name="Jiang H."/>
            <person name="Grimmelikhuijzen C.J."/>
            <person name="Hauser F."/>
            <person name="Cazzamali G."/>
            <person name="Williamson M."/>
            <person name="Park Y."/>
            <person name="Li B."/>
            <person name="Tanaka Y."/>
            <person name="Predel R."/>
            <person name="Neupert S."/>
            <person name="Schachtner J."/>
            <person name="Verleyen P."/>
            <person name="Raible F."/>
            <person name="Bork P."/>
            <person name="Friedrich M."/>
            <person name="Walden K.K."/>
            <person name="Robertson H.M."/>
            <person name="Angeli S."/>
            <person name="Foret S."/>
            <person name="Bucher G."/>
            <person name="Schuetz S."/>
            <person name="Maleszka R."/>
            <person name="Wimmer E.A."/>
            <person name="Beeman R.W."/>
            <person name="Lorenzen M."/>
            <person name="Tomoyasu Y."/>
            <person name="Miller S.C."/>
            <person name="Grossmann D."/>
            <person name="Bucher G."/>
        </authorList>
    </citation>
    <scope>NUCLEOTIDE SEQUENCE [LARGE SCALE GENOMIC DNA]</scope>
    <source>
        <strain evidence="7 8">Georgia GA2</strain>
    </source>
</reference>
<evidence type="ECO:0000256" key="1">
    <source>
        <dbReference type="ARBA" id="ARBA00004123"/>
    </source>
</evidence>
<keyword evidence="3 4" id="KW-0539">Nucleus</keyword>
<dbReference type="eggNOG" id="KOG0381">
    <property type="taxonomic scope" value="Eukaryota"/>
</dbReference>
<dbReference type="PhylomeDB" id="D6WS16"/>
<evidence type="ECO:0000259" key="6">
    <source>
        <dbReference type="PROSITE" id="PS50118"/>
    </source>
</evidence>
<feature type="domain" description="HMG box" evidence="6">
    <location>
        <begin position="317"/>
        <end position="383"/>
    </location>
</feature>
<feature type="region of interest" description="Disordered" evidence="5">
    <location>
        <begin position="490"/>
        <end position="512"/>
    </location>
</feature>